<feature type="transmembrane region" description="Helical" evidence="2">
    <location>
        <begin position="194"/>
        <end position="217"/>
    </location>
</feature>
<dbReference type="SUPFAM" id="SSF55073">
    <property type="entry name" value="Nucleotide cyclase"/>
    <property type="match status" value="1"/>
</dbReference>
<keyword evidence="2" id="KW-0472">Membrane</keyword>
<feature type="transmembrane region" description="Helical" evidence="2">
    <location>
        <begin position="72"/>
        <end position="92"/>
    </location>
</feature>
<dbReference type="InterPro" id="IPR029787">
    <property type="entry name" value="Nucleotide_cyclase"/>
</dbReference>
<evidence type="ECO:0000256" key="2">
    <source>
        <dbReference type="SAM" id="Phobius"/>
    </source>
</evidence>
<reference evidence="4 5" key="1">
    <citation type="submission" date="2021-03" db="EMBL/GenBank/DDBJ databases">
        <title>Antimicrobial resistance genes in bacteria isolated from Japanese honey, and their potential for conferring macrolide and lincosamide resistance in the American foulbrood pathogen Paenibacillus larvae.</title>
        <authorList>
            <person name="Okamoto M."/>
            <person name="Kumagai M."/>
            <person name="Kanamori H."/>
            <person name="Takamatsu D."/>
        </authorList>
    </citation>
    <scope>NUCLEOTIDE SEQUENCE [LARGE SCALE GENOMIC DNA]</scope>
    <source>
        <strain evidence="4 5">J42TS3</strain>
    </source>
</reference>
<dbReference type="InterPro" id="IPR050469">
    <property type="entry name" value="Diguanylate_Cyclase"/>
</dbReference>
<dbReference type="NCBIfam" id="TIGR00254">
    <property type="entry name" value="GGDEF"/>
    <property type="match status" value="1"/>
</dbReference>
<dbReference type="InterPro" id="IPR000160">
    <property type="entry name" value="GGDEF_dom"/>
</dbReference>
<keyword evidence="2" id="KW-1133">Transmembrane helix</keyword>
<dbReference type="PROSITE" id="PS50887">
    <property type="entry name" value="GGDEF"/>
    <property type="match status" value="1"/>
</dbReference>
<sequence>MDDLNIMPLNLDMKTVFILLALGHLFTVVLITAYRHRQPRDTAVNTFYAAKWFQAATWGILAIPVLGSQMLFISLANSIFLLGTALETMALLKVTGGFGKRSGRYYLILTLISILSYNFVVLFYNTEGLRISIVSVASAAFLYPPVYRMITSPERSSLSILIGYIYLLMTVGLLVRTGMSWFSVEAVTMFEPNFYQSLSFLSLYLIMTLGNAGFVLLSKERSDRELLKLASYDDLTGALNRRTFILEAKRNLSLYEKKQMPVSFILLDLDDFKTINDTYGHDIGDEVLRDFSDKMRGQLKEADLFGRYGGDEFAILLPGADELKSDEVAESLKLSVEQASCGGRPFEYSISIGIITVMPGPEVPLERLYQSSDKALYKAKQAGRNRVARTRLEAEENQKGTEEWAKR</sequence>
<evidence type="ECO:0000259" key="3">
    <source>
        <dbReference type="PROSITE" id="PS50887"/>
    </source>
</evidence>
<dbReference type="CDD" id="cd01949">
    <property type="entry name" value="GGDEF"/>
    <property type="match status" value="1"/>
</dbReference>
<dbReference type="Pfam" id="PF00990">
    <property type="entry name" value="GGDEF"/>
    <property type="match status" value="1"/>
</dbReference>
<organism evidence="4 5">
    <name type="scientific">Paenibacillus vini</name>
    <dbReference type="NCBI Taxonomy" id="1476024"/>
    <lineage>
        <taxon>Bacteria</taxon>
        <taxon>Bacillati</taxon>
        <taxon>Bacillota</taxon>
        <taxon>Bacilli</taxon>
        <taxon>Bacillales</taxon>
        <taxon>Paenibacillaceae</taxon>
        <taxon>Paenibacillus</taxon>
    </lineage>
</organism>
<keyword evidence="5" id="KW-1185">Reference proteome</keyword>
<feature type="transmembrane region" description="Helical" evidence="2">
    <location>
        <begin position="158"/>
        <end position="182"/>
    </location>
</feature>
<evidence type="ECO:0000313" key="5">
    <source>
        <dbReference type="Proteomes" id="UP000679992"/>
    </source>
</evidence>
<accession>A0ABQ4MD95</accession>
<dbReference type="EMBL" id="BOSL01000009">
    <property type="protein sequence ID" value="GIP53958.1"/>
    <property type="molecule type" value="Genomic_DNA"/>
</dbReference>
<name>A0ABQ4MD95_9BACL</name>
<feature type="transmembrane region" description="Helical" evidence="2">
    <location>
        <begin position="15"/>
        <end position="34"/>
    </location>
</feature>
<protein>
    <submittedName>
        <fullName evidence="4">GGDEF domain-containing protein</fullName>
    </submittedName>
</protein>
<comment type="caution">
    <text evidence="4">The sequence shown here is derived from an EMBL/GenBank/DDBJ whole genome shotgun (WGS) entry which is preliminary data.</text>
</comment>
<feature type="domain" description="GGDEF" evidence="3">
    <location>
        <begin position="260"/>
        <end position="392"/>
    </location>
</feature>
<gene>
    <name evidence="4" type="ORF">J42TS3_29930</name>
</gene>
<feature type="transmembrane region" description="Helical" evidence="2">
    <location>
        <begin position="129"/>
        <end position="146"/>
    </location>
</feature>
<feature type="region of interest" description="Disordered" evidence="1">
    <location>
        <begin position="382"/>
        <end position="407"/>
    </location>
</feature>
<evidence type="ECO:0000313" key="4">
    <source>
        <dbReference type="EMBL" id="GIP53958.1"/>
    </source>
</evidence>
<dbReference type="SMART" id="SM00267">
    <property type="entry name" value="GGDEF"/>
    <property type="match status" value="1"/>
</dbReference>
<dbReference type="InterPro" id="IPR043128">
    <property type="entry name" value="Rev_trsase/Diguanyl_cyclase"/>
</dbReference>
<proteinExistence type="predicted"/>
<feature type="transmembrane region" description="Helical" evidence="2">
    <location>
        <begin position="46"/>
        <end position="66"/>
    </location>
</feature>
<keyword evidence="2" id="KW-0812">Transmembrane</keyword>
<dbReference type="Proteomes" id="UP000679992">
    <property type="component" value="Unassembled WGS sequence"/>
</dbReference>
<feature type="transmembrane region" description="Helical" evidence="2">
    <location>
        <begin position="104"/>
        <end position="123"/>
    </location>
</feature>
<feature type="compositionally biased region" description="Basic and acidic residues" evidence="1">
    <location>
        <begin position="390"/>
        <end position="407"/>
    </location>
</feature>
<dbReference type="PANTHER" id="PTHR45138">
    <property type="entry name" value="REGULATORY COMPONENTS OF SENSORY TRANSDUCTION SYSTEM"/>
    <property type="match status" value="1"/>
</dbReference>
<dbReference type="PANTHER" id="PTHR45138:SF9">
    <property type="entry name" value="DIGUANYLATE CYCLASE DGCM-RELATED"/>
    <property type="match status" value="1"/>
</dbReference>
<dbReference type="Gene3D" id="3.30.70.270">
    <property type="match status" value="1"/>
</dbReference>
<evidence type="ECO:0000256" key="1">
    <source>
        <dbReference type="SAM" id="MobiDB-lite"/>
    </source>
</evidence>